<dbReference type="EMBL" id="LAZR01048020">
    <property type="protein sequence ID" value="KKK92871.1"/>
    <property type="molecule type" value="Genomic_DNA"/>
</dbReference>
<proteinExistence type="predicted"/>
<organism evidence="1">
    <name type="scientific">marine sediment metagenome</name>
    <dbReference type="NCBI Taxonomy" id="412755"/>
    <lineage>
        <taxon>unclassified sequences</taxon>
        <taxon>metagenomes</taxon>
        <taxon>ecological metagenomes</taxon>
    </lineage>
</organism>
<feature type="non-terminal residue" evidence="1">
    <location>
        <position position="61"/>
    </location>
</feature>
<comment type="caution">
    <text evidence="1">The sequence shown here is derived from an EMBL/GenBank/DDBJ whole genome shotgun (WGS) entry which is preliminary data.</text>
</comment>
<accession>A0A0F9C8B9</accession>
<gene>
    <name evidence="1" type="ORF">LCGC14_2698550</name>
</gene>
<name>A0A0F9C8B9_9ZZZZ</name>
<protein>
    <submittedName>
        <fullName evidence="1">Uncharacterized protein</fullName>
    </submittedName>
</protein>
<dbReference type="AlphaFoldDB" id="A0A0F9C8B9"/>
<sequence length="61" mass="6367">MAKFALTDAVVILGGRNLSGSLNSVGLEYSADTPDSTAMGDGTRTRLPGLLDVVANHNGYW</sequence>
<evidence type="ECO:0000313" key="1">
    <source>
        <dbReference type="EMBL" id="KKK92871.1"/>
    </source>
</evidence>
<reference evidence="1" key="1">
    <citation type="journal article" date="2015" name="Nature">
        <title>Complex archaea that bridge the gap between prokaryotes and eukaryotes.</title>
        <authorList>
            <person name="Spang A."/>
            <person name="Saw J.H."/>
            <person name="Jorgensen S.L."/>
            <person name="Zaremba-Niedzwiedzka K."/>
            <person name="Martijn J."/>
            <person name="Lind A.E."/>
            <person name="van Eijk R."/>
            <person name="Schleper C."/>
            <person name="Guy L."/>
            <person name="Ettema T.J."/>
        </authorList>
    </citation>
    <scope>NUCLEOTIDE SEQUENCE</scope>
</reference>